<organism evidence="1 2">
    <name type="scientific">Thioalkalivibrio denitrificans</name>
    <dbReference type="NCBI Taxonomy" id="108003"/>
    <lineage>
        <taxon>Bacteria</taxon>
        <taxon>Pseudomonadati</taxon>
        <taxon>Pseudomonadota</taxon>
        <taxon>Gammaproteobacteria</taxon>
        <taxon>Chromatiales</taxon>
        <taxon>Ectothiorhodospiraceae</taxon>
        <taxon>Thioalkalivibrio</taxon>
    </lineage>
</organism>
<reference evidence="1 2" key="1">
    <citation type="submission" date="2017-02" db="EMBL/GenBank/DDBJ databases">
        <title>Genomic diversity within the haloalkaliphilic genus Thioalkalivibrio.</title>
        <authorList>
            <person name="Ahn A.-C."/>
            <person name="Meier-Kolthoff J."/>
            <person name="Overmars L."/>
            <person name="Richter M."/>
            <person name="Woyke T."/>
            <person name="Sorokin D.Y."/>
            <person name="Muyzer G."/>
        </authorList>
    </citation>
    <scope>NUCLEOTIDE SEQUENCE [LARGE SCALE GENOMIC DNA]</scope>
    <source>
        <strain evidence="1 2">ALJD</strain>
    </source>
</reference>
<comment type="caution">
    <text evidence="1">The sequence shown here is derived from an EMBL/GenBank/DDBJ whole genome shotgun (WGS) entry which is preliminary data.</text>
</comment>
<name>A0A1V3NS24_9GAMM</name>
<gene>
    <name evidence="1" type="ORF">B1C78_02680</name>
</gene>
<evidence type="ECO:0000313" key="1">
    <source>
        <dbReference type="EMBL" id="OOG27850.1"/>
    </source>
</evidence>
<protein>
    <submittedName>
        <fullName evidence="1">Uncharacterized protein</fullName>
    </submittedName>
</protein>
<accession>A0A1V3NS24</accession>
<dbReference type="Proteomes" id="UP000189462">
    <property type="component" value="Unassembled WGS sequence"/>
</dbReference>
<dbReference type="EMBL" id="MVBK01000015">
    <property type="protein sequence ID" value="OOG27850.1"/>
    <property type="molecule type" value="Genomic_DNA"/>
</dbReference>
<dbReference type="AlphaFoldDB" id="A0A1V3NS24"/>
<sequence length="103" mass="11698">MDRSSRDDIIREAVLIDPPGGESLRLRFYGPFEGREVLWIATFHALGSDGRGGANFIHVGEETPEGMTLSVGLPVARIDLPTIRNAVIMIRRYKRLRRGRHEW</sequence>
<evidence type="ECO:0000313" key="2">
    <source>
        <dbReference type="Proteomes" id="UP000189462"/>
    </source>
</evidence>
<proteinExistence type="predicted"/>
<keyword evidence="2" id="KW-1185">Reference proteome</keyword>